<gene>
    <name evidence="6" type="ORF">PV06_10988</name>
</gene>
<dbReference type="InterPro" id="IPR036866">
    <property type="entry name" value="RibonucZ/Hydroxyglut_hydro"/>
</dbReference>
<dbReference type="PANTHER" id="PTHR42978">
    <property type="entry name" value="QUORUM-QUENCHING LACTONASE YTNP-RELATED-RELATED"/>
    <property type="match status" value="1"/>
</dbReference>
<dbReference type="InterPro" id="IPR051013">
    <property type="entry name" value="MBL_superfamily_lactonases"/>
</dbReference>
<evidence type="ECO:0000256" key="4">
    <source>
        <dbReference type="ARBA" id="ARBA00022801"/>
    </source>
</evidence>
<dbReference type="GO" id="GO:0046872">
    <property type="term" value="F:metal ion binding"/>
    <property type="evidence" value="ECO:0007669"/>
    <property type="project" value="UniProtKB-KW"/>
</dbReference>
<dbReference type="SUPFAM" id="SSF56281">
    <property type="entry name" value="Metallo-hydrolase/oxidoreductase"/>
    <property type="match status" value="1"/>
</dbReference>
<keyword evidence="4" id="KW-0378">Hydrolase</keyword>
<dbReference type="AlphaFoldDB" id="A0A0D2DMC3"/>
<name>A0A0D2DMC3_9EURO</name>
<dbReference type="Proteomes" id="UP000053342">
    <property type="component" value="Unassembled WGS sequence"/>
</dbReference>
<proteinExistence type="inferred from homology"/>
<dbReference type="HOGENOM" id="CLU_030571_1_1_1"/>
<dbReference type="VEuPathDB" id="FungiDB:PV06_10988"/>
<keyword evidence="5" id="KW-0862">Zinc</keyword>
<evidence type="ECO:0000256" key="5">
    <source>
        <dbReference type="ARBA" id="ARBA00022833"/>
    </source>
</evidence>
<dbReference type="OrthoDB" id="4116771at2759"/>
<evidence type="ECO:0000256" key="2">
    <source>
        <dbReference type="ARBA" id="ARBA00007749"/>
    </source>
</evidence>
<dbReference type="PANTHER" id="PTHR42978:SF2">
    <property type="entry name" value="102 KBASES UNSTABLE REGION: FROM 1 TO 119443"/>
    <property type="match status" value="1"/>
</dbReference>
<sequence>MSSYKATNPLPEPQTPDAIVSITPFESARMRMPNSMAILGDRGSTGINSWRFFMHHKPTDTKFWFDLGIAHDLTLYPPRIIDVQHKVFQTQPGTSTAAEDTQSLNHDPSEVKYIIASHAHWDHIFPADSLFPNATVLCGAGTLSWATPSYPSDPDSTFDGRIWDTTTAATDGRQGHARLPVRELSSPATSPEEWKPLGPFDHALDFFGDGSFHLIDAPGHCAGNLAALARTRNAAGELRYCFLGGDCFHSPLFMQYPDAPFGKGVKVTPTDTFHEDEAGARKVIRQTAELKREEGTRALIWIAHCETLEGLFEFTPHLRLE</sequence>
<dbReference type="RefSeq" id="XP_016257090.1">
    <property type="nucleotide sequence ID" value="XM_016412591.1"/>
</dbReference>
<comment type="similarity">
    <text evidence="2">Belongs to the metallo-beta-lactamase superfamily.</text>
</comment>
<accession>A0A0D2DMC3</accession>
<reference evidence="6 7" key="1">
    <citation type="submission" date="2015-01" db="EMBL/GenBank/DDBJ databases">
        <title>The Genome Sequence of Exophiala oligosperma CBS72588.</title>
        <authorList>
            <consortium name="The Broad Institute Genomics Platform"/>
            <person name="Cuomo C."/>
            <person name="de Hoog S."/>
            <person name="Gorbushina A."/>
            <person name="Stielow B."/>
            <person name="Teixiera M."/>
            <person name="Abouelleil A."/>
            <person name="Chapman S.B."/>
            <person name="Priest M."/>
            <person name="Young S.K."/>
            <person name="Wortman J."/>
            <person name="Nusbaum C."/>
            <person name="Birren B."/>
        </authorList>
    </citation>
    <scope>NUCLEOTIDE SEQUENCE [LARGE SCALE GENOMIC DNA]</scope>
    <source>
        <strain evidence="6 7">CBS 72588</strain>
    </source>
</reference>
<dbReference type="Gene3D" id="3.60.15.10">
    <property type="entry name" value="Ribonuclease Z/Hydroxyacylglutathione hydrolase-like"/>
    <property type="match status" value="1"/>
</dbReference>
<keyword evidence="3" id="KW-0479">Metal-binding</keyword>
<dbReference type="EMBL" id="KN847348">
    <property type="protein sequence ID" value="KIW36874.1"/>
    <property type="molecule type" value="Genomic_DNA"/>
</dbReference>
<protein>
    <recommendedName>
        <fullName evidence="8">Metallo-beta-lactamase domain-containing protein</fullName>
    </recommendedName>
</protein>
<dbReference type="GO" id="GO:0016787">
    <property type="term" value="F:hydrolase activity"/>
    <property type="evidence" value="ECO:0007669"/>
    <property type="project" value="UniProtKB-KW"/>
</dbReference>
<organism evidence="6 7">
    <name type="scientific">Exophiala oligosperma</name>
    <dbReference type="NCBI Taxonomy" id="215243"/>
    <lineage>
        <taxon>Eukaryota</taxon>
        <taxon>Fungi</taxon>
        <taxon>Dikarya</taxon>
        <taxon>Ascomycota</taxon>
        <taxon>Pezizomycotina</taxon>
        <taxon>Eurotiomycetes</taxon>
        <taxon>Chaetothyriomycetidae</taxon>
        <taxon>Chaetothyriales</taxon>
        <taxon>Herpotrichiellaceae</taxon>
        <taxon>Exophiala</taxon>
    </lineage>
</organism>
<evidence type="ECO:0000313" key="6">
    <source>
        <dbReference type="EMBL" id="KIW36874.1"/>
    </source>
</evidence>
<dbReference type="STRING" id="215243.A0A0D2DMC3"/>
<dbReference type="CDD" id="cd07730">
    <property type="entry name" value="metallo-hydrolase-like_MBL-fold"/>
    <property type="match status" value="1"/>
</dbReference>
<evidence type="ECO:0000256" key="1">
    <source>
        <dbReference type="ARBA" id="ARBA00001947"/>
    </source>
</evidence>
<evidence type="ECO:0000256" key="3">
    <source>
        <dbReference type="ARBA" id="ARBA00022723"/>
    </source>
</evidence>
<keyword evidence="7" id="KW-1185">Reference proteome</keyword>
<evidence type="ECO:0008006" key="8">
    <source>
        <dbReference type="Google" id="ProtNLM"/>
    </source>
</evidence>
<comment type="cofactor">
    <cofactor evidence="1">
        <name>Zn(2+)</name>
        <dbReference type="ChEBI" id="CHEBI:29105"/>
    </cofactor>
</comment>
<dbReference type="GeneID" id="27363062"/>
<evidence type="ECO:0000313" key="7">
    <source>
        <dbReference type="Proteomes" id="UP000053342"/>
    </source>
</evidence>